<evidence type="ECO:0000259" key="13">
    <source>
        <dbReference type="Pfam" id="PF00892"/>
    </source>
</evidence>
<dbReference type="GO" id="GO:0005886">
    <property type="term" value="C:plasma membrane"/>
    <property type="evidence" value="ECO:0007669"/>
    <property type="project" value="UniProtKB-SubCell"/>
</dbReference>
<proteinExistence type="inferred from homology"/>
<sequence length="122" mass="13186">MQAGHVYVLSTVVLTVYGQLIFKWRIDEAGPIPIGNSERVEYVARLAVNPWMVSVIVATLAASLTYGAALTQFDLSDAYPFMALSFVFVLLLSGWFFNESVTTLKVIGVVLIVAGIAIGSQS</sequence>
<evidence type="ECO:0000256" key="10">
    <source>
        <dbReference type="ARBA" id="ARBA00023098"/>
    </source>
</evidence>
<keyword evidence="7 12" id="KW-0812">Transmembrane</keyword>
<reference evidence="14" key="1">
    <citation type="submission" date="2020-02" db="EMBL/GenBank/DDBJ databases">
        <authorList>
            <person name="Meier V. D."/>
        </authorList>
    </citation>
    <scope>NUCLEOTIDE SEQUENCE</scope>
    <source>
        <strain evidence="14">AVDCRST_MAG67</strain>
    </source>
</reference>
<organism evidence="14">
    <name type="scientific">uncultured Solirubrobacteraceae bacterium</name>
    <dbReference type="NCBI Taxonomy" id="1162706"/>
    <lineage>
        <taxon>Bacteria</taxon>
        <taxon>Bacillati</taxon>
        <taxon>Actinomycetota</taxon>
        <taxon>Thermoleophilia</taxon>
        <taxon>Solirubrobacterales</taxon>
        <taxon>Solirubrobacteraceae</taxon>
        <taxon>environmental samples</taxon>
    </lineage>
</organism>
<comment type="similarity">
    <text evidence="2">Belongs to the EamA transporter family.</text>
</comment>
<dbReference type="AlphaFoldDB" id="A0A6J4RVU7"/>
<dbReference type="InterPro" id="IPR037185">
    <property type="entry name" value="EmrE-like"/>
</dbReference>
<dbReference type="SUPFAM" id="SSF103481">
    <property type="entry name" value="Multidrug resistance efflux transporter EmrE"/>
    <property type="match status" value="1"/>
</dbReference>
<feature type="transmembrane region" description="Helical" evidence="12">
    <location>
        <begin position="78"/>
        <end position="97"/>
    </location>
</feature>
<dbReference type="GO" id="GO:0022857">
    <property type="term" value="F:transmembrane transporter activity"/>
    <property type="evidence" value="ECO:0007669"/>
    <property type="project" value="InterPro"/>
</dbReference>
<dbReference type="InterPro" id="IPR000390">
    <property type="entry name" value="Small_drug/metabolite_transptr"/>
</dbReference>
<evidence type="ECO:0000256" key="9">
    <source>
        <dbReference type="ARBA" id="ARBA00022989"/>
    </source>
</evidence>
<keyword evidence="4" id="KW-0444">Lipid biosynthesis</keyword>
<keyword evidence="9 12" id="KW-1133">Transmembrane helix</keyword>
<dbReference type="PANTHER" id="PTHR30561">
    <property type="entry name" value="SMR FAMILY PROTON-DEPENDENT DRUG EFFLUX TRANSPORTER SUGE"/>
    <property type="match status" value="1"/>
</dbReference>
<accession>A0A6J4RVU7</accession>
<name>A0A6J4RVU7_9ACTN</name>
<comment type="subcellular location">
    <subcellularLocation>
        <location evidence="1">Cell membrane</location>
        <topology evidence="1">Multi-pass membrane protein</topology>
    </subcellularLocation>
</comment>
<keyword evidence="11 12" id="KW-0472">Membrane</keyword>
<feature type="domain" description="EamA" evidence="13">
    <location>
        <begin position="54"/>
        <end position="118"/>
    </location>
</feature>
<feature type="transmembrane region" description="Helical" evidence="12">
    <location>
        <begin position="104"/>
        <end position="121"/>
    </location>
</feature>
<dbReference type="PANTHER" id="PTHR30561:SF9">
    <property type="entry name" value="4-AMINO-4-DEOXY-L-ARABINOSE-PHOSPHOUNDECAPRENOL FLIPPASE SUBUNIT ARNF-RELATED"/>
    <property type="match status" value="1"/>
</dbReference>
<evidence type="ECO:0000256" key="12">
    <source>
        <dbReference type="SAM" id="Phobius"/>
    </source>
</evidence>
<dbReference type="EMBL" id="CADCVQ010000050">
    <property type="protein sequence ID" value="CAA9483338.1"/>
    <property type="molecule type" value="Genomic_DNA"/>
</dbReference>
<evidence type="ECO:0000256" key="1">
    <source>
        <dbReference type="ARBA" id="ARBA00004651"/>
    </source>
</evidence>
<keyword evidence="6" id="KW-0441">Lipid A biosynthesis</keyword>
<protein>
    <recommendedName>
        <fullName evidence="13">EamA domain-containing protein</fullName>
    </recommendedName>
</protein>
<feature type="transmembrane region" description="Helical" evidence="12">
    <location>
        <begin position="6"/>
        <end position="26"/>
    </location>
</feature>
<evidence type="ECO:0000256" key="8">
    <source>
        <dbReference type="ARBA" id="ARBA00022985"/>
    </source>
</evidence>
<keyword evidence="10" id="KW-0443">Lipid metabolism</keyword>
<feature type="transmembrane region" description="Helical" evidence="12">
    <location>
        <begin position="46"/>
        <end position="66"/>
    </location>
</feature>
<evidence type="ECO:0000256" key="11">
    <source>
        <dbReference type="ARBA" id="ARBA00023136"/>
    </source>
</evidence>
<keyword evidence="5" id="KW-0997">Cell inner membrane</keyword>
<dbReference type="Pfam" id="PF00892">
    <property type="entry name" value="EamA"/>
    <property type="match status" value="1"/>
</dbReference>
<keyword evidence="3" id="KW-1003">Cell membrane</keyword>
<evidence type="ECO:0000256" key="2">
    <source>
        <dbReference type="ARBA" id="ARBA00007362"/>
    </source>
</evidence>
<evidence type="ECO:0000256" key="7">
    <source>
        <dbReference type="ARBA" id="ARBA00022692"/>
    </source>
</evidence>
<evidence type="ECO:0000313" key="14">
    <source>
        <dbReference type="EMBL" id="CAA9483338.1"/>
    </source>
</evidence>
<evidence type="ECO:0000256" key="4">
    <source>
        <dbReference type="ARBA" id="ARBA00022516"/>
    </source>
</evidence>
<dbReference type="Gene3D" id="1.10.3730.20">
    <property type="match status" value="1"/>
</dbReference>
<keyword evidence="8" id="KW-0448">Lipopolysaccharide biosynthesis</keyword>
<evidence type="ECO:0000256" key="6">
    <source>
        <dbReference type="ARBA" id="ARBA00022556"/>
    </source>
</evidence>
<evidence type="ECO:0000256" key="3">
    <source>
        <dbReference type="ARBA" id="ARBA00022475"/>
    </source>
</evidence>
<evidence type="ECO:0000256" key="5">
    <source>
        <dbReference type="ARBA" id="ARBA00022519"/>
    </source>
</evidence>
<dbReference type="InterPro" id="IPR000620">
    <property type="entry name" value="EamA_dom"/>
</dbReference>
<dbReference type="GO" id="GO:0009103">
    <property type="term" value="P:lipopolysaccharide biosynthetic process"/>
    <property type="evidence" value="ECO:0007669"/>
    <property type="project" value="UniProtKB-KW"/>
</dbReference>
<gene>
    <name evidence="14" type="ORF">AVDCRST_MAG67-1095</name>
</gene>